<feature type="transmembrane region" description="Helical" evidence="14">
    <location>
        <begin position="180"/>
        <end position="198"/>
    </location>
</feature>
<feature type="transmembrane region" description="Helical" evidence="14">
    <location>
        <begin position="398"/>
        <end position="422"/>
    </location>
</feature>
<evidence type="ECO:0000256" key="2">
    <source>
        <dbReference type="ARBA" id="ARBA00006434"/>
    </source>
</evidence>
<dbReference type="GO" id="GO:0006814">
    <property type="term" value="P:sodium ion transport"/>
    <property type="evidence" value="ECO:0007669"/>
    <property type="project" value="UniProtKB-KW"/>
</dbReference>
<feature type="transmembrane region" description="Helical" evidence="14">
    <location>
        <begin position="328"/>
        <end position="353"/>
    </location>
</feature>
<dbReference type="InterPro" id="IPR038377">
    <property type="entry name" value="Na/Glc_symporter_sf"/>
</dbReference>
<comment type="similarity">
    <text evidence="2 12">Belongs to the sodium:solute symporter (SSF) (TC 2.A.21) family.</text>
</comment>
<comment type="subcellular location">
    <subcellularLocation>
        <location evidence="1">Cell membrane</location>
        <topology evidence="1">Multi-pass membrane protein</topology>
    </subcellularLocation>
</comment>
<keyword evidence="5 14" id="KW-0812">Transmembrane</keyword>
<feature type="transmembrane region" description="Helical" evidence="14">
    <location>
        <begin position="74"/>
        <end position="96"/>
    </location>
</feature>
<evidence type="ECO:0000256" key="3">
    <source>
        <dbReference type="ARBA" id="ARBA00022448"/>
    </source>
</evidence>
<feature type="transmembrane region" description="Helical" evidence="14">
    <location>
        <begin position="43"/>
        <end position="62"/>
    </location>
</feature>
<feature type="transmembrane region" description="Helical" evidence="14">
    <location>
        <begin position="499"/>
        <end position="516"/>
    </location>
</feature>
<feature type="compositionally biased region" description="Basic residues" evidence="13">
    <location>
        <begin position="716"/>
        <end position="730"/>
    </location>
</feature>
<dbReference type="PROSITE" id="PS50283">
    <property type="entry name" value="NA_SOLUT_SYMP_3"/>
    <property type="match status" value="1"/>
</dbReference>
<dbReference type="EMBL" id="WIXP02000005">
    <property type="protein sequence ID" value="KAF6211048.1"/>
    <property type="molecule type" value="Genomic_DNA"/>
</dbReference>
<dbReference type="PANTHER" id="PTHR42985">
    <property type="entry name" value="SODIUM-COUPLED MONOCARBOXYLATE TRANSPORTER"/>
    <property type="match status" value="1"/>
</dbReference>
<feature type="transmembrane region" description="Helical" evidence="14">
    <location>
        <begin position="429"/>
        <end position="447"/>
    </location>
</feature>
<evidence type="ECO:0000256" key="6">
    <source>
        <dbReference type="ARBA" id="ARBA00022737"/>
    </source>
</evidence>
<name>A0A8S9XS52_APOLU</name>
<feature type="region of interest" description="Disordered" evidence="13">
    <location>
        <begin position="519"/>
        <end position="542"/>
    </location>
</feature>
<feature type="region of interest" description="Disordered" evidence="13">
    <location>
        <begin position="689"/>
        <end position="752"/>
    </location>
</feature>
<keyword evidence="4" id="KW-1003">Cell membrane</keyword>
<dbReference type="InterPro" id="IPR001734">
    <property type="entry name" value="Na/solute_symporter"/>
</dbReference>
<dbReference type="OrthoDB" id="6132759at2759"/>
<dbReference type="GO" id="GO:0005886">
    <property type="term" value="C:plasma membrane"/>
    <property type="evidence" value="ECO:0007669"/>
    <property type="project" value="UniProtKB-SubCell"/>
</dbReference>
<feature type="transmembrane region" description="Helical" evidence="14">
    <location>
        <begin position="116"/>
        <end position="137"/>
    </location>
</feature>
<protein>
    <recommendedName>
        <fullName evidence="17">Sodium/solute symporter</fullName>
    </recommendedName>
</protein>
<evidence type="ECO:0000256" key="10">
    <source>
        <dbReference type="ARBA" id="ARBA00023136"/>
    </source>
</evidence>
<dbReference type="NCBIfam" id="TIGR00813">
    <property type="entry name" value="sss"/>
    <property type="match status" value="1"/>
</dbReference>
<evidence type="ECO:0000256" key="5">
    <source>
        <dbReference type="ARBA" id="ARBA00022692"/>
    </source>
</evidence>
<dbReference type="GO" id="GO:0015293">
    <property type="term" value="F:symporter activity"/>
    <property type="evidence" value="ECO:0007669"/>
    <property type="project" value="TreeGrafter"/>
</dbReference>
<evidence type="ECO:0000256" key="1">
    <source>
        <dbReference type="ARBA" id="ARBA00004651"/>
    </source>
</evidence>
<proteinExistence type="inferred from homology"/>
<keyword evidence="10 14" id="KW-0472">Membrane</keyword>
<keyword evidence="6" id="KW-0677">Repeat</keyword>
<feature type="transmembrane region" description="Helical" evidence="14">
    <location>
        <begin position="269"/>
        <end position="294"/>
    </location>
</feature>
<evidence type="ECO:0000256" key="4">
    <source>
        <dbReference type="ARBA" id="ARBA00022475"/>
    </source>
</evidence>
<dbReference type="Pfam" id="PF00474">
    <property type="entry name" value="SSF"/>
    <property type="match status" value="1"/>
</dbReference>
<evidence type="ECO:0000313" key="16">
    <source>
        <dbReference type="Proteomes" id="UP000466442"/>
    </source>
</evidence>
<comment type="caution">
    <text evidence="15">The sequence shown here is derived from an EMBL/GenBank/DDBJ whole genome shotgun (WGS) entry which is preliminary data.</text>
</comment>
<keyword evidence="3" id="KW-0813">Transport</keyword>
<dbReference type="CDD" id="cd11492">
    <property type="entry name" value="SLC5sbd_NIS-SMVT"/>
    <property type="match status" value="1"/>
</dbReference>
<evidence type="ECO:0000313" key="15">
    <source>
        <dbReference type="EMBL" id="KAF6211048.1"/>
    </source>
</evidence>
<keyword evidence="16" id="KW-1185">Reference proteome</keyword>
<evidence type="ECO:0000256" key="13">
    <source>
        <dbReference type="SAM" id="MobiDB-lite"/>
    </source>
</evidence>
<feature type="compositionally biased region" description="Basic residues" evidence="13">
    <location>
        <begin position="738"/>
        <end position="752"/>
    </location>
</feature>
<dbReference type="PANTHER" id="PTHR42985:SF39">
    <property type="entry name" value="GH10366P"/>
    <property type="match status" value="1"/>
</dbReference>
<feature type="transmembrane region" description="Helical" evidence="14">
    <location>
        <begin position="149"/>
        <end position="168"/>
    </location>
</feature>
<feature type="transmembrane region" description="Helical" evidence="14">
    <location>
        <begin position="373"/>
        <end position="392"/>
    </location>
</feature>
<keyword evidence="9" id="KW-0406">Ion transport</keyword>
<feature type="transmembrane region" description="Helical" evidence="14">
    <location>
        <begin position="229"/>
        <end position="248"/>
    </location>
</feature>
<accession>A0A8S9XS52</accession>
<reference evidence="15" key="1">
    <citation type="journal article" date="2021" name="Mol. Ecol. Resour.">
        <title>Apolygus lucorum genome provides insights into omnivorousness and mesophyll feeding.</title>
        <authorList>
            <person name="Liu Y."/>
            <person name="Liu H."/>
            <person name="Wang H."/>
            <person name="Huang T."/>
            <person name="Liu B."/>
            <person name="Yang B."/>
            <person name="Yin L."/>
            <person name="Li B."/>
            <person name="Zhang Y."/>
            <person name="Zhang S."/>
            <person name="Jiang F."/>
            <person name="Zhang X."/>
            <person name="Ren Y."/>
            <person name="Wang B."/>
            <person name="Wang S."/>
            <person name="Lu Y."/>
            <person name="Wu K."/>
            <person name="Fan W."/>
            <person name="Wang G."/>
        </authorList>
    </citation>
    <scope>NUCLEOTIDE SEQUENCE</scope>
    <source>
        <strain evidence="15">12Hb</strain>
    </source>
</reference>
<sequence length="752" mass="82786">MDTYDVLVFGTMLAISVVLGIAKGGKKGEGASKFIHGGGKMSTIPVSLSMIASFLSSITILGQPVEVYMYGPQLWLFGVAFVMVIPIVGNFMVLMFREKRYTSAYQYFGERFSRKVQFITSVLFTLNTVIYLSLVLYAPAMAVNQATGMNTILLVTIMYAVCIGYTSLGGIKAVVWTDAFQILVTFASLIFILAKGTIDIGGFQKVWEKNDAFNRTTFFDFNYDVTQRYSFWSVVVGLGFFHVAMTGANQFQVQRFTLVSSTNEVKKMLWAYVFGWSLIVFLCTYTGMLIFAVYSDCDPIRSQKVTNSDQLFPLYIKEHMTTPGVHGLFLSGIFSAGLSTVSTGMNSLAAIWFAELEGTKFRKNLTESQSGRVVILLTLLMGILSYLPVFVIPYLGGLVLLAISFSSIFCGVLFALFMLGMLTKVAEEWGALVGLLSSCLLFSWLQLSKSAAMNEGLVIHDAIPTSVASCLPSSNVSVAQTYSTITVGEYAPWYLRISHTWYCLLAAAVAFTVGLARKSTTGGGRRKSMGKGGGGGKKVTQAEKMAGLKTPRRGRDKFTYPNGDKYEGDWMAIYPDIFVRDGEGTYTFDDGTIFSGLWELDLLETGTIIWPCGQKYSGDFREGKMHGLGTYTFPGRGELSGTFKENLPIGNVVFLDMAGMKYAGRIQPNAPTARLKMMNHLIGGFAKEELILPEPPKGMDDDETASKDGKDSAKKKDSRRQSSKQRKSKSKSTTGSRKSMKRKSMKRKSKAK</sequence>
<keyword evidence="7 14" id="KW-1133">Transmembrane helix</keyword>
<keyword evidence="11" id="KW-0739">Sodium transport</keyword>
<gene>
    <name evidence="15" type="ORF">GE061_014161</name>
</gene>
<dbReference type="Proteomes" id="UP000466442">
    <property type="component" value="Linkage Group LG5"/>
</dbReference>
<evidence type="ECO:0000256" key="14">
    <source>
        <dbReference type="SAM" id="Phobius"/>
    </source>
</evidence>
<dbReference type="InterPro" id="IPR051163">
    <property type="entry name" value="Sodium:Solute_Symporter_SSF"/>
</dbReference>
<evidence type="ECO:0000256" key="8">
    <source>
        <dbReference type="ARBA" id="ARBA00023053"/>
    </source>
</evidence>
<keyword evidence="8" id="KW-0915">Sodium</keyword>
<dbReference type="Gene3D" id="2.20.110.10">
    <property type="entry name" value="Histone H3 K4-specific methyltransferase SET7/9 N-terminal domain"/>
    <property type="match status" value="1"/>
</dbReference>
<evidence type="ECO:0000256" key="9">
    <source>
        <dbReference type="ARBA" id="ARBA00023065"/>
    </source>
</evidence>
<evidence type="ECO:0000256" key="11">
    <source>
        <dbReference type="ARBA" id="ARBA00023201"/>
    </source>
</evidence>
<dbReference type="Pfam" id="PF02493">
    <property type="entry name" value="MORN"/>
    <property type="match status" value="2"/>
</dbReference>
<feature type="transmembrane region" description="Helical" evidence="14">
    <location>
        <begin position="6"/>
        <end position="22"/>
    </location>
</feature>
<organism evidence="15 16">
    <name type="scientific">Apolygus lucorum</name>
    <name type="common">Small green plant bug</name>
    <name type="synonym">Lygocoris lucorum</name>
    <dbReference type="NCBI Taxonomy" id="248454"/>
    <lineage>
        <taxon>Eukaryota</taxon>
        <taxon>Metazoa</taxon>
        <taxon>Ecdysozoa</taxon>
        <taxon>Arthropoda</taxon>
        <taxon>Hexapoda</taxon>
        <taxon>Insecta</taxon>
        <taxon>Pterygota</taxon>
        <taxon>Neoptera</taxon>
        <taxon>Paraneoptera</taxon>
        <taxon>Hemiptera</taxon>
        <taxon>Heteroptera</taxon>
        <taxon>Panheteroptera</taxon>
        <taxon>Cimicomorpha</taxon>
        <taxon>Miridae</taxon>
        <taxon>Mirini</taxon>
        <taxon>Apolygus</taxon>
    </lineage>
</organism>
<dbReference type="SMART" id="SM00698">
    <property type="entry name" value="MORN"/>
    <property type="match status" value="2"/>
</dbReference>
<dbReference type="AlphaFoldDB" id="A0A8S9XS52"/>
<evidence type="ECO:0008006" key="17">
    <source>
        <dbReference type="Google" id="ProtNLM"/>
    </source>
</evidence>
<feature type="compositionally biased region" description="Basic and acidic residues" evidence="13">
    <location>
        <begin position="704"/>
        <end position="715"/>
    </location>
</feature>
<dbReference type="Gene3D" id="1.20.1730.10">
    <property type="entry name" value="Sodium/glucose cotransporter"/>
    <property type="match status" value="1"/>
</dbReference>
<evidence type="ECO:0000256" key="12">
    <source>
        <dbReference type="RuleBase" id="RU362091"/>
    </source>
</evidence>
<dbReference type="SUPFAM" id="SSF82185">
    <property type="entry name" value="Histone H3 K4-specific methyltransferase SET7/9 N-terminal domain"/>
    <property type="match status" value="1"/>
</dbReference>
<evidence type="ECO:0000256" key="7">
    <source>
        <dbReference type="ARBA" id="ARBA00022989"/>
    </source>
</evidence>
<dbReference type="InterPro" id="IPR003409">
    <property type="entry name" value="MORN"/>
</dbReference>